<keyword evidence="6" id="KW-1185">Reference proteome</keyword>
<comment type="caution">
    <text evidence="5">The sequence shown here is derived from an EMBL/GenBank/DDBJ whole genome shotgun (WGS) entry which is preliminary data.</text>
</comment>
<evidence type="ECO:0000313" key="6">
    <source>
        <dbReference type="Proteomes" id="UP001183817"/>
    </source>
</evidence>
<protein>
    <submittedName>
        <fullName evidence="5">3-(3-hydroxy-phenyl)propionate hydroxylase/6-hydroxy-3-succinoylpyridine 3-monooxygenase</fullName>
        <ecNumber evidence="5">1.14.13.127</ecNumber>
        <ecNumber evidence="5">1.14.13.163</ecNumber>
    </submittedName>
</protein>
<keyword evidence="5" id="KW-0560">Oxidoreductase</keyword>
<dbReference type="Gene3D" id="3.30.70.2450">
    <property type="match status" value="1"/>
</dbReference>
<proteinExistence type="predicted"/>
<dbReference type="InterPro" id="IPR050641">
    <property type="entry name" value="RIFMO-like"/>
</dbReference>
<organism evidence="5 6">
    <name type="scientific">Paeniglutamicibacter sulfureus</name>
    <dbReference type="NCBI Taxonomy" id="43666"/>
    <lineage>
        <taxon>Bacteria</taxon>
        <taxon>Bacillati</taxon>
        <taxon>Actinomycetota</taxon>
        <taxon>Actinomycetes</taxon>
        <taxon>Micrococcales</taxon>
        <taxon>Micrococcaceae</taxon>
        <taxon>Paeniglutamicibacter</taxon>
    </lineage>
</organism>
<dbReference type="Gene3D" id="3.50.50.60">
    <property type="entry name" value="FAD/NAD(P)-binding domain"/>
    <property type="match status" value="1"/>
</dbReference>
<keyword evidence="2" id="KW-0285">Flavoprotein</keyword>
<dbReference type="RefSeq" id="WP_310290841.1">
    <property type="nucleotide sequence ID" value="NZ_BAAAWO010000001.1"/>
</dbReference>
<dbReference type="EMBL" id="JAVDYI010000001">
    <property type="protein sequence ID" value="MDR7358807.1"/>
    <property type="molecule type" value="Genomic_DNA"/>
</dbReference>
<dbReference type="PANTHER" id="PTHR43004:SF19">
    <property type="entry name" value="BINDING MONOOXYGENASE, PUTATIVE (JCVI)-RELATED"/>
    <property type="match status" value="1"/>
</dbReference>
<sequence>MSTESSSVPPTVLVVGAGPVGILNALGLARAGVNVKVFERGLDIAMAPRAMVYHWSVLDGLARMGLLEDATERGFLKQDYTYKVHKTGEEINFGLGSLEGIVEHPHNLHLGQNVLVQIALEHLAKYPNAEVHWGHKFTSLVQDEDSVTATFQTQTGETEVRGTWLIGADGAGSKVRAAVGIDFEGVTWPERFVATNIRYPFEAEGYSQTTMLIDDTYGAIISKIDNSGETGLWRYTYCEDAALPEESVSDRMPGFFAQIVQDPDKVVVDAFSPYTMHQRSASSYRANRVLLAGDSAHATNPTGGLGLTSGLFDTYVLAEALAAVVAGEADESVLDDYATERRRVFTEIVSPAASNNKKLVYHSDDQEALEGQLENLRRLETDKEAVVQRLLFPKSLETKSLIGAW</sequence>
<name>A0ABU2BJI0_9MICC</name>
<dbReference type="Pfam" id="PF01494">
    <property type="entry name" value="FAD_binding_3"/>
    <property type="match status" value="1"/>
</dbReference>
<dbReference type="InterPro" id="IPR036188">
    <property type="entry name" value="FAD/NAD-bd_sf"/>
</dbReference>
<evidence type="ECO:0000313" key="5">
    <source>
        <dbReference type="EMBL" id="MDR7358807.1"/>
    </source>
</evidence>
<accession>A0ABU2BJI0</accession>
<gene>
    <name evidence="5" type="ORF">J2S64_002498</name>
</gene>
<dbReference type="GO" id="GO:0008688">
    <property type="term" value="F:3-(3-hydroxyphenyl)propionate hydroxylase activity"/>
    <property type="evidence" value="ECO:0007669"/>
    <property type="project" value="UniProtKB-EC"/>
</dbReference>
<evidence type="ECO:0000256" key="3">
    <source>
        <dbReference type="ARBA" id="ARBA00022827"/>
    </source>
</evidence>
<keyword evidence="3" id="KW-0274">FAD</keyword>
<evidence type="ECO:0000256" key="1">
    <source>
        <dbReference type="ARBA" id="ARBA00001974"/>
    </source>
</evidence>
<dbReference type="InterPro" id="IPR002938">
    <property type="entry name" value="FAD-bd"/>
</dbReference>
<evidence type="ECO:0000256" key="2">
    <source>
        <dbReference type="ARBA" id="ARBA00022630"/>
    </source>
</evidence>
<evidence type="ECO:0000259" key="4">
    <source>
        <dbReference type="Pfam" id="PF01494"/>
    </source>
</evidence>
<dbReference type="EC" id="1.14.13.127" evidence="5"/>
<dbReference type="PRINTS" id="PR00420">
    <property type="entry name" value="RNGMNOXGNASE"/>
</dbReference>
<comment type="cofactor">
    <cofactor evidence="1">
        <name>FAD</name>
        <dbReference type="ChEBI" id="CHEBI:57692"/>
    </cofactor>
</comment>
<feature type="domain" description="FAD-binding" evidence="4">
    <location>
        <begin position="11"/>
        <end position="349"/>
    </location>
</feature>
<dbReference type="EC" id="1.14.13.163" evidence="5"/>
<dbReference type="PANTHER" id="PTHR43004">
    <property type="entry name" value="TRK SYSTEM POTASSIUM UPTAKE PROTEIN"/>
    <property type="match status" value="1"/>
</dbReference>
<reference evidence="5 6" key="1">
    <citation type="submission" date="2023-07" db="EMBL/GenBank/DDBJ databases">
        <title>Sequencing the genomes of 1000 actinobacteria strains.</title>
        <authorList>
            <person name="Klenk H.-P."/>
        </authorList>
    </citation>
    <scope>NUCLEOTIDE SEQUENCE [LARGE SCALE GENOMIC DNA]</scope>
    <source>
        <strain evidence="5 6">DSM 20167</strain>
    </source>
</reference>
<dbReference type="Proteomes" id="UP001183817">
    <property type="component" value="Unassembled WGS sequence"/>
</dbReference>
<dbReference type="SUPFAM" id="SSF51905">
    <property type="entry name" value="FAD/NAD(P)-binding domain"/>
    <property type="match status" value="1"/>
</dbReference>